<accession>A0A835YCJ3</accession>
<keyword evidence="1" id="KW-0472">Membrane</keyword>
<dbReference type="Proteomes" id="UP000612055">
    <property type="component" value="Unassembled WGS sequence"/>
</dbReference>
<dbReference type="OrthoDB" id="537655at2759"/>
<evidence type="ECO:0000313" key="3">
    <source>
        <dbReference type="Proteomes" id="UP000612055"/>
    </source>
</evidence>
<gene>
    <name evidence="2" type="ORF">HYH03_003255</name>
</gene>
<comment type="caution">
    <text evidence="2">The sequence shown here is derived from an EMBL/GenBank/DDBJ whole genome shotgun (WGS) entry which is preliminary data.</text>
</comment>
<protein>
    <submittedName>
        <fullName evidence="2">Uncharacterized protein</fullName>
    </submittedName>
</protein>
<proteinExistence type="predicted"/>
<reference evidence="2" key="1">
    <citation type="journal article" date="2020" name="bioRxiv">
        <title>Comparative genomics of Chlamydomonas.</title>
        <authorList>
            <person name="Craig R.J."/>
            <person name="Hasan A.R."/>
            <person name="Ness R.W."/>
            <person name="Keightley P.D."/>
        </authorList>
    </citation>
    <scope>NUCLEOTIDE SEQUENCE</scope>
    <source>
        <strain evidence="2">CCAP 11/70</strain>
    </source>
</reference>
<keyword evidence="1" id="KW-1133">Transmembrane helix</keyword>
<keyword evidence="3" id="KW-1185">Reference proteome</keyword>
<feature type="transmembrane region" description="Helical" evidence="1">
    <location>
        <begin position="20"/>
        <end position="38"/>
    </location>
</feature>
<evidence type="ECO:0000256" key="1">
    <source>
        <dbReference type="SAM" id="Phobius"/>
    </source>
</evidence>
<keyword evidence="1" id="KW-0812">Transmembrane</keyword>
<name>A0A835YCJ3_9CHLO</name>
<dbReference type="EMBL" id="JAEHOE010000008">
    <property type="protein sequence ID" value="KAG2499072.1"/>
    <property type="molecule type" value="Genomic_DNA"/>
</dbReference>
<sequence>MRENYVGHWLSSTFGFRGRQNIMAWAVSGAIAYYLWYMPYAKQQENKKAIYEQKRISYEQKSMEEVARMRALADKMAAEQAARLNK</sequence>
<dbReference type="AlphaFoldDB" id="A0A835YCJ3"/>
<evidence type="ECO:0000313" key="2">
    <source>
        <dbReference type="EMBL" id="KAG2499072.1"/>
    </source>
</evidence>
<organism evidence="2 3">
    <name type="scientific">Edaphochlamys debaryana</name>
    <dbReference type="NCBI Taxonomy" id="47281"/>
    <lineage>
        <taxon>Eukaryota</taxon>
        <taxon>Viridiplantae</taxon>
        <taxon>Chlorophyta</taxon>
        <taxon>core chlorophytes</taxon>
        <taxon>Chlorophyceae</taxon>
        <taxon>CS clade</taxon>
        <taxon>Chlamydomonadales</taxon>
        <taxon>Chlamydomonadales incertae sedis</taxon>
        <taxon>Edaphochlamys</taxon>
    </lineage>
</organism>